<dbReference type="Proteomes" id="UP000186601">
    <property type="component" value="Unassembled WGS sequence"/>
</dbReference>
<gene>
    <name evidence="2" type="ORF">PHLCEN_2v4066</name>
</gene>
<evidence type="ECO:0000256" key="1">
    <source>
        <dbReference type="SAM" id="MobiDB-lite"/>
    </source>
</evidence>
<sequence>MARKTRQYKACTANLQKAREQMLPEALWHPEPPSAGSPRGGTLGTSDRPTEEADVDMPSLEPWKDGMDSDSDIESEMKEEEEVSYPEDYAEFLRIAQATLAERERAWMAEYHRPKHYTGNLDRSERRHKANRNRLAVEGANFISDYFQPVSRGHYDTNASETELPDSGDGVGIYDRALSSENTPKSPVLLSITSLPVLPLPSELVSPPPVLPSPGFQVVAGPTTSEQHRKLQELLKASETDISGFSESQANWELNQYSYLQFPMLHQAQKQLTVKIKDKTLNVVYRTRITAMVATLNFYLDHDLCYSWRRASVLASKASSRSEKYARTIRSWIHQYLRSRQLPLHGYGHGRSSILDDKDFAAHWQTYLMKISKERCIFAKDIVSYITTPEMQDRLPTKLTITERTARRWLHKMDWWYSEKKNGMYIDGHE</sequence>
<dbReference type="AlphaFoldDB" id="A0A2R6Q5E7"/>
<comment type="caution">
    <text evidence="2">The sequence shown here is derived from an EMBL/GenBank/DDBJ whole genome shotgun (WGS) entry which is preliminary data.</text>
</comment>
<dbReference type="EMBL" id="MLYV02000399">
    <property type="protein sequence ID" value="PSS02210.1"/>
    <property type="molecule type" value="Genomic_DNA"/>
</dbReference>
<proteinExistence type="predicted"/>
<evidence type="ECO:0000313" key="3">
    <source>
        <dbReference type="Proteomes" id="UP000186601"/>
    </source>
</evidence>
<protein>
    <submittedName>
        <fullName evidence="2">Uncharacterized protein</fullName>
    </submittedName>
</protein>
<accession>A0A2R6Q5E7</accession>
<reference evidence="2 3" key="1">
    <citation type="submission" date="2018-02" db="EMBL/GenBank/DDBJ databases">
        <title>Genome sequence of the basidiomycete white-rot fungus Phlebia centrifuga.</title>
        <authorList>
            <person name="Granchi Z."/>
            <person name="Peng M."/>
            <person name="de Vries R.P."/>
            <person name="Hilden K."/>
            <person name="Makela M.R."/>
            <person name="Grigoriev I."/>
            <person name="Riley R."/>
        </authorList>
    </citation>
    <scope>NUCLEOTIDE SEQUENCE [LARGE SCALE GENOMIC DNA]</scope>
    <source>
        <strain evidence="2 3">FBCC195</strain>
    </source>
</reference>
<evidence type="ECO:0000313" key="2">
    <source>
        <dbReference type="EMBL" id="PSS02210.1"/>
    </source>
</evidence>
<dbReference type="OrthoDB" id="6511194at2759"/>
<organism evidence="2 3">
    <name type="scientific">Hermanssonia centrifuga</name>
    <dbReference type="NCBI Taxonomy" id="98765"/>
    <lineage>
        <taxon>Eukaryota</taxon>
        <taxon>Fungi</taxon>
        <taxon>Dikarya</taxon>
        <taxon>Basidiomycota</taxon>
        <taxon>Agaricomycotina</taxon>
        <taxon>Agaricomycetes</taxon>
        <taxon>Polyporales</taxon>
        <taxon>Meruliaceae</taxon>
        <taxon>Hermanssonia</taxon>
    </lineage>
</organism>
<feature type="region of interest" description="Disordered" evidence="1">
    <location>
        <begin position="1"/>
        <end position="74"/>
    </location>
</feature>
<name>A0A2R6Q5E7_9APHY</name>
<keyword evidence="3" id="KW-1185">Reference proteome</keyword>